<evidence type="ECO:0000259" key="2">
    <source>
        <dbReference type="Pfam" id="PF25381"/>
    </source>
</evidence>
<dbReference type="InParanoid" id="Q74Z90"/>
<feature type="compositionally biased region" description="Low complexity" evidence="1">
    <location>
        <begin position="290"/>
        <end position="301"/>
    </location>
</feature>
<feature type="domain" description="Skg3/CAF120-like PH-like" evidence="2">
    <location>
        <begin position="338"/>
        <end position="386"/>
    </location>
</feature>
<dbReference type="Pfam" id="PF25381">
    <property type="entry name" value="PH_26"/>
    <property type="match status" value="1"/>
</dbReference>
<protein>
    <submittedName>
        <fullName evidence="3">AGR313Wp</fullName>
    </submittedName>
</protein>
<proteinExistence type="predicted"/>
<dbReference type="RefSeq" id="NP_986979.1">
    <property type="nucleotide sequence ID" value="NM_212041.1"/>
</dbReference>
<dbReference type="EMBL" id="AE016820">
    <property type="protein sequence ID" value="AAS54803.1"/>
    <property type="molecule type" value="Genomic_DNA"/>
</dbReference>
<dbReference type="FunCoup" id="Q74Z90">
    <property type="interactions" value="39"/>
</dbReference>
<evidence type="ECO:0000256" key="1">
    <source>
        <dbReference type="SAM" id="MobiDB-lite"/>
    </source>
</evidence>
<dbReference type="GeneID" id="4623282"/>
<gene>
    <name evidence="3" type="ORF">AGOS_AGR313W</name>
</gene>
<accession>Q74Z90</accession>
<dbReference type="InterPro" id="IPR058155">
    <property type="entry name" value="Skg3/CAF120-like_PH"/>
</dbReference>
<feature type="compositionally biased region" description="Polar residues" evidence="1">
    <location>
        <begin position="309"/>
        <end position="325"/>
    </location>
</feature>
<feature type="region of interest" description="Disordered" evidence="1">
    <location>
        <begin position="287"/>
        <end position="325"/>
    </location>
</feature>
<organism evidence="3 4">
    <name type="scientific">Eremothecium gossypii (strain ATCC 10895 / CBS 109.51 / FGSC 9923 / NRRL Y-1056)</name>
    <name type="common">Yeast</name>
    <name type="synonym">Ashbya gossypii</name>
    <dbReference type="NCBI Taxonomy" id="284811"/>
    <lineage>
        <taxon>Eukaryota</taxon>
        <taxon>Fungi</taxon>
        <taxon>Dikarya</taxon>
        <taxon>Ascomycota</taxon>
        <taxon>Saccharomycotina</taxon>
        <taxon>Saccharomycetes</taxon>
        <taxon>Saccharomycetales</taxon>
        <taxon>Saccharomycetaceae</taxon>
        <taxon>Eremothecium</taxon>
    </lineage>
</organism>
<dbReference type="HOGENOM" id="CLU_017094_2_0_1"/>
<reference evidence="3 4" key="1">
    <citation type="journal article" date="2004" name="Science">
        <title>The Ashbya gossypii genome as a tool for mapping the ancient Saccharomyces cerevisiae genome.</title>
        <authorList>
            <person name="Dietrich F.S."/>
            <person name="Voegeli S."/>
            <person name="Brachat S."/>
            <person name="Lerch A."/>
            <person name="Gates K."/>
            <person name="Steiner S."/>
            <person name="Mohr C."/>
            <person name="Pohlmann R."/>
            <person name="Luedi P."/>
            <person name="Choi S."/>
            <person name="Wing R.A."/>
            <person name="Flavier A."/>
            <person name="Gaffney T.D."/>
            <person name="Philippsen P."/>
        </authorList>
    </citation>
    <scope>NUCLEOTIDE SEQUENCE [LARGE SCALE GENOMIC DNA]</scope>
    <source>
        <strain evidence="4">ATCC 10895 / CBS 109.51 / FGSC 9923 / NRRL Y-1056</strain>
    </source>
</reference>
<evidence type="ECO:0000313" key="4">
    <source>
        <dbReference type="Proteomes" id="UP000000591"/>
    </source>
</evidence>
<name>Q74Z90_EREGS</name>
<dbReference type="OMA" id="LIKPIPH"/>
<keyword evidence="4" id="KW-1185">Reference proteome</keyword>
<reference evidence="4" key="2">
    <citation type="journal article" date="2013" name="G3 (Bethesda)">
        <title>Genomes of Ashbya fungi isolated from insects reveal four mating-type loci, numerous translocations, lack of transposons, and distinct gene duplications.</title>
        <authorList>
            <person name="Dietrich F.S."/>
            <person name="Voegeli S."/>
            <person name="Kuo S."/>
            <person name="Philippsen P."/>
        </authorList>
    </citation>
    <scope>GENOME REANNOTATION</scope>
    <source>
        <strain evidence="4">ATCC 10895 / CBS 109.51 / FGSC 9923 / NRRL Y-1056</strain>
    </source>
</reference>
<dbReference type="Proteomes" id="UP000000591">
    <property type="component" value="Chromosome VII"/>
</dbReference>
<dbReference type="KEGG" id="ago:AGOS_AGR313W"/>
<dbReference type="OrthoDB" id="5563754at2759"/>
<dbReference type="eggNOG" id="ENOG502QTIE">
    <property type="taxonomic scope" value="Eukaryota"/>
</dbReference>
<dbReference type="AlphaFoldDB" id="Q74Z90"/>
<evidence type="ECO:0000313" key="3">
    <source>
        <dbReference type="EMBL" id="AAS54803.1"/>
    </source>
</evidence>
<sequence length="470" mass="52660">MKNLFRRKKREGELSTAVDEKLRVGGTVVHGMKNTDYDSIKPILMLLDAQERKTYMSCDEGIECRLGSNMHQVASLVLTGTELRVRVLDPSSEYDIISVVGMQDLYAVLLSPSAGNEWRFNDELALIIHDPVAMSRLERAIALLHFEKWSLYKSLTATLLSTVGLQLPDIHLVLKRVHVFEDWCHIYVGGEWVKVWMHIDGSPKHKLKSMPLGIKFFKDNKVLNKKNLVCYITASELVEEAFFVPHSGSTLATDASALKVDTITSFLAQLDTIRYMGPVCWPADRQDVKSQSSTHSTTSSQKAPEATNAGHSRSFSVLSGQSQSDVDPALDTLRLGGLLIRPIPHAGIHHLESLVRFIIPFYDSLNLYGRPKRFNVDHMDPESLLFALPKLPAIDYLTPEEFELFLHEPFDRQNAWAQLKAFVATSIRHPARTRMQPTSISAVLDLQHIYPSPTGAPMKMPAVEPAAHSA</sequence>